<evidence type="ECO:0000313" key="3">
    <source>
        <dbReference type="Proteomes" id="UP000007797"/>
    </source>
</evidence>
<feature type="transmembrane region" description="Helical" evidence="1">
    <location>
        <begin position="29"/>
        <end position="47"/>
    </location>
</feature>
<dbReference type="GeneID" id="14866111"/>
<accession>F4QET0</accession>
<dbReference type="RefSeq" id="XP_004350045.1">
    <property type="nucleotide sequence ID" value="XM_004349995.1"/>
</dbReference>
<keyword evidence="1" id="KW-0472">Membrane</keyword>
<keyword evidence="1" id="KW-0812">Transmembrane</keyword>
<evidence type="ECO:0000256" key="1">
    <source>
        <dbReference type="SAM" id="Phobius"/>
    </source>
</evidence>
<dbReference type="AlphaFoldDB" id="F4QET0"/>
<dbReference type="EMBL" id="GL883029">
    <property type="protein sequence ID" value="EGG13341.1"/>
    <property type="molecule type" value="Genomic_DNA"/>
</dbReference>
<gene>
    <name evidence="2" type="ORF">DFA_11102</name>
</gene>
<organism evidence="2 3">
    <name type="scientific">Cavenderia fasciculata</name>
    <name type="common">Slime mold</name>
    <name type="synonym">Dictyostelium fasciculatum</name>
    <dbReference type="NCBI Taxonomy" id="261658"/>
    <lineage>
        <taxon>Eukaryota</taxon>
        <taxon>Amoebozoa</taxon>
        <taxon>Evosea</taxon>
        <taxon>Eumycetozoa</taxon>
        <taxon>Dictyostelia</taxon>
        <taxon>Acytosteliales</taxon>
        <taxon>Cavenderiaceae</taxon>
        <taxon>Cavenderia</taxon>
    </lineage>
</organism>
<keyword evidence="1" id="KW-1133">Transmembrane helix</keyword>
<dbReference type="Proteomes" id="UP000007797">
    <property type="component" value="Unassembled WGS sequence"/>
</dbReference>
<evidence type="ECO:0000313" key="2">
    <source>
        <dbReference type="EMBL" id="EGG13341.1"/>
    </source>
</evidence>
<reference evidence="3" key="1">
    <citation type="journal article" date="2011" name="Genome Res.">
        <title>Phylogeny-wide analysis of social amoeba genomes highlights ancient origins for complex intercellular communication.</title>
        <authorList>
            <person name="Heidel A.J."/>
            <person name="Lawal H.M."/>
            <person name="Felder M."/>
            <person name="Schilde C."/>
            <person name="Helps N.R."/>
            <person name="Tunggal B."/>
            <person name="Rivero F."/>
            <person name="John U."/>
            <person name="Schleicher M."/>
            <person name="Eichinger L."/>
            <person name="Platzer M."/>
            <person name="Noegel A.A."/>
            <person name="Schaap P."/>
            <person name="Gloeckner G."/>
        </authorList>
    </citation>
    <scope>NUCLEOTIDE SEQUENCE [LARGE SCALE GENOMIC DNA]</scope>
    <source>
        <strain evidence="3">SH3</strain>
    </source>
</reference>
<name>F4QET0_CACFS</name>
<protein>
    <recommendedName>
        <fullName evidence="4">Transmembrane protein</fullName>
    </recommendedName>
</protein>
<dbReference type="KEGG" id="dfa:DFA_11102"/>
<keyword evidence="3" id="KW-1185">Reference proteome</keyword>
<proteinExistence type="predicted"/>
<sequence>MYILFSYLYHKRGCFLIWKKKFKKSIKELSIWNIVIPAGAIILLYWYPHPMKEFEVSSIKEYPRDNMYKIITIVSLLFAIFAISSAGILPGNWIWHQNINQPCGTTSYVNVTTISNKFASFGNSQSYTLLVNCTIYSDNTFTGLGTLYIPGTYSISGYTNVKGQLINAFSLVAVYASNSNPYYPGSTEYYVFSNCYSNSDESSNPMIASNFEDNGKGLDSIGRPL</sequence>
<feature type="transmembrane region" description="Helical" evidence="1">
    <location>
        <begin position="67"/>
        <end position="89"/>
    </location>
</feature>
<evidence type="ECO:0008006" key="4">
    <source>
        <dbReference type="Google" id="ProtNLM"/>
    </source>
</evidence>